<gene>
    <name evidence="4" type="ORF">BD410DRAFT_866184</name>
</gene>
<evidence type="ECO:0000259" key="3">
    <source>
        <dbReference type="Pfam" id="PF05454"/>
    </source>
</evidence>
<name>A0A4Y7Q3W2_9AGAM</name>
<evidence type="ECO:0000313" key="5">
    <source>
        <dbReference type="Proteomes" id="UP000294933"/>
    </source>
</evidence>
<accession>A0A4Y7Q3W2</accession>
<keyword evidence="2" id="KW-1133">Transmembrane helix</keyword>
<dbReference type="Proteomes" id="UP000294933">
    <property type="component" value="Unassembled WGS sequence"/>
</dbReference>
<organism evidence="4 5">
    <name type="scientific">Rickenella mellea</name>
    <dbReference type="NCBI Taxonomy" id="50990"/>
    <lineage>
        <taxon>Eukaryota</taxon>
        <taxon>Fungi</taxon>
        <taxon>Dikarya</taxon>
        <taxon>Basidiomycota</taxon>
        <taxon>Agaricomycotina</taxon>
        <taxon>Agaricomycetes</taxon>
        <taxon>Hymenochaetales</taxon>
        <taxon>Rickenellaceae</taxon>
        <taxon>Rickenella</taxon>
    </lineage>
</organism>
<evidence type="ECO:0000256" key="2">
    <source>
        <dbReference type="SAM" id="Phobius"/>
    </source>
</evidence>
<keyword evidence="2" id="KW-0812">Transmembrane</keyword>
<feature type="transmembrane region" description="Helical" evidence="2">
    <location>
        <begin position="115"/>
        <end position="138"/>
    </location>
</feature>
<reference evidence="4 5" key="1">
    <citation type="submission" date="2018-06" db="EMBL/GenBank/DDBJ databases">
        <title>A transcriptomic atlas of mushroom development highlights an independent origin of complex multicellularity.</title>
        <authorList>
            <consortium name="DOE Joint Genome Institute"/>
            <person name="Krizsan K."/>
            <person name="Almasi E."/>
            <person name="Merenyi Z."/>
            <person name="Sahu N."/>
            <person name="Viragh M."/>
            <person name="Koszo T."/>
            <person name="Mondo S."/>
            <person name="Kiss B."/>
            <person name="Balint B."/>
            <person name="Kues U."/>
            <person name="Barry K."/>
            <person name="Hegedus J.C."/>
            <person name="Henrissat B."/>
            <person name="Johnson J."/>
            <person name="Lipzen A."/>
            <person name="Ohm R."/>
            <person name="Nagy I."/>
            <person name="Pangilinan J."/>
            <person name="Yan J."/>
            <person name="Xiong Y."/>
            <person name="Grigoriev I.V."/>
            <person name="Hibbett D.S."/>
            <person name="Nagy L.G."/>
        </authorList>
    </citation>
    <scope>NUCLEOTIDE SEQUENCE [LARGE SCALE GENOMIC DNA]</scope>
    <source>
        <strain evidence="4 5">SZMC22713</strain>
    </source>
</reference>
<feature type="region of interest" description="Disordered" evidence="1">
    <location>
        <begin position="161"/>
        <end position="202"/>
    </location>
</feature>
<feature type="domain" description="Dystroglycan C-terminal" evidence="3">
    <location>
        <begin position="67"/>
        <end position="143"/>
    </location>
</feature>
<feature type="compositionally biased region" description="Polar residues" evidence="1">
    <location>
        <begin position="186"/>
        <end position="202"/>
    </location>
</feature>
<keyword evidence="2" id="KW-0472">Membrane</keyword>
<proteinExistence type="predicted"/>
<dbReference type="VEuPathDB" id="FungiDB:BD410DRAFT_866184"/>
<dbReference type="EMBL" id="ML170177">
    <property type="protein sequence ID" value="TDL22075.1"/>
    <property type="molecule type" value="Genomic_DNA"/>
</dbReference>
<keyword evidence="5" id="KW-1185">Reference proteome</keyword>
<evidence type="ECO:0000256" key="1">
    <source>
        <dbReference type="SAM" id="MobiDB-lite"/>
    </source>
</evidence>
<dbReference type="AlphaFoldDB" id="A0A4Y7Q3W2"/>
<dbReference type="Pfam" id="PF05454">
    <property type="entry name" value="DAG1"/>
    <property type="match status" value="1"/>
</dbReference>
<protein>
    <recommendedName>
        <fullName evidence="3">Dystroglycan C-terminal domain-containing protein</fullName>
    </recommendedName>
</protein>
<feature type="compositionally biased region" description="Basic and acidic residues" evidence="1">
    <location>
        <begin position="174"/>
        <end position="185"/>
    </location>
</feature>
<evidence type="ECO:0000313" key="4">
    <source>
        <dbReference type="EMBL" id="TDL22075.1"/>
    </source>
</evidence>
<dbReference type="InterPro" id="IPR008465">
    <property type="entry name" value="DAG1_C"/>
</dbReference>
<dbReference type="GO" id="GO:0016010">
    <property type="term" value="C:dystrophin-associated glycoprotein complex"/>
    <property type="evidence" value="ECO:0007669"/>
    <property type="project" value="InterPro"/>
</dbReference>
<sequence>MTAWVDRITSDGGGIAQQSLAQNMTLNSSSTALTWDPVAASPGRYFINAWAASNSSRVKNALATMMFDIQAGPDLSCLHVIPVITQTTQTSPSPTSTSTSTPAASASSTNNRLTIVAITSIVVAVCLLMAGIIGICMVRRSRRKDKRKFRPYAFSAGDGSYMAKAEGKANAPEIPEKGALERDVESAQTSTDVPNLPSRFSL</sequence>